<feature type="region of interest" description="Disordered" evidence="1">
    <location>
        <begin position="670"/>
        <end position="700"/>
    </location>
</feature>
<dbReference type="EMBL" id="MLYV02001119">
    <property type="protein sequence ID" value="PSR72999.1"/>
    <property type="molecule type" value="Genomic_DNA"/>
</dbReference>
<sequence>MSTEEKPKAGLFSAVLTAFIVPAFGLLQQDNTQVSADILARISAKLDSLQITPSFINSTASHAPSASSFTVSASARWINILWFLSLLFSLSSALFGIFAKQWIREYLQWNQTTASPWENILVRQLRSEAWVKWKVPAGIAAIPALLEIAVVLFVIGLVIFLWTLDRVVALVISVAAGILLIVVFVVTTLPAFFQHCPYKSPTGWACAFVYDVVVWGIRIDLRFGRAHPYFSSWRHRDMYTSRRVSEEGSQDELLPPARYLFAPEKSIKNIIQLRPLLQALAWVCEGSEDTRLSSEVVRCLDTLPNRGSDSAGWEIQSYGTLYTFWKLCSRRRGMAYSLPIGPLLDSFFIYANCQLIHGYTVEGLHVKRFGIYISYRFPSFGIHAAVQSLGRSEIWLISNLILVDLEVCVISKPWNITVGDELTAYRWTKRIAMHLVLLGFLGIRLRVLDGDARATDEICGRLVKMCNRVPMSADALSIHGMILYFACRMGTVCIRARTKELYLVSRLSDTQEDQEGWSVENIDSAFNLTIQIFDQNPNYADPAARHRFTIMANWVLSKAFFLLKQKSAMLLEKMTEAARISLINGYLNCGCYHDLPWISASSSNLFVSSYVNRPLVYPLFDILDQFKFVDTSSSNPLKDSDLLDKSGKVVAIITGEGVKEDYKRLKAELRSRLGPNHRGGPTDNSASLPRAGPSRGDGEGEVVVDAAGRHVHSHTAPVIYRPRRGTGQLEVGTISGGSVATISPAGHIMSDTLTAAGSQVHRSNADSDKQRRTHHKRHLNSER</sequence>
<keyword evidence="5" id="KW-1185">Reference proteome</keyword>
<dbReference type="Proteomes" id="UP000186601">
    <property type="component" value="Unassembled WGS sequence"/>
</dbReference>
<gene>
    <name evidence="4" type="ORF">PHLCEN_2v11103</name>
</gene>
<feature type="transmembrane region" description="Helical" evidence="2">
    <location>
        <begin position="135"/>
        <end position="162"/>
    </location>
</feature>
<protein>
    <recommendedName>
        <fullName evidence="3">DUF6535 domain-containing protein</fullName>
    </recommendedName>
</protein>
<proteinExistence type="predicted"/>
<keyword evidence="2" id="KW-0472">Membrane</keyword>
<evidence type="ECO:0000313" key="4">
    <source>
        <dbReference type="EMBL" id="PSR72999.1"/>
    </source>
</evidence>
<dbReference type="OrthoDB" id="3185525at2759"/>
<accession>A0A2R6NKU6</accession>
<dbReference type="AlphaFoldDB" id="A0A2R6NKU6"/>
<name>A0A2R6NKU6_9APHY</name>
<evidence type="ECO:0000313" key="5">
    <source>
        <dbReference type="Proteomes" id="UP000186601"/>
    </source>
</evidence>
<feature type="compositionally biased region" description="Basic residues" evidence="1">
    <location>
        <begin position="771"/>
        <end position="783"/>
    </location>
</feature>
<feature type="domain" description="DUF6535" evidence="3">
    <location>
        <begin position="9"/>
        <end position="163"/>
    </location>
</feature>
<comment type="caution">
    <text evidence="4">The sequence shown here is derived from an EMBL/GenBank/DDBJ whole genome shotgun (WGS) entry which is preliminary data.</text>
</comment>
<evidence type="ECO:0000256" key="1">
    <source>
        <dbReference type="SAM" id="MobiDB-lite"/>
    </source>
</evidence>
<feature type="transmembrane region" description="Helical" evidence="2">
    <location>
        <begin position="77"/>
        <end position="99"/>
    </location>
</feature>
<feature type="transmembrane region" description="Helical" evidence="2">
    <location>
        <begin position="168"/>
        <end position="193"/>
    </location>
</feature>
<dbReference type="Pfam" id="PF20153">
    <property type="entry name" value="DUF6535"/>
    <property type="match status" value="1"/>
</dbReference>
<reference evidence="4 5" key="1">
    <citation type="submission" date="2018-02" db="EMBL/GenBank/DDBJ databases">
        <title>Genome sequence of the basidiomycete white-rot fungus Phlebia centrifuga.</title>
        <authorList>
            <person name="Granchi Z."/>
            <person name="Peng M."/>
            <person name="de Vries R.P."/>
            <person name="Hilden K."/>
            <person name="Makela M.R."/>
            <person name="Grigoriev I."/>
            <person name="Riley R."/>
        </authorList>
    </citation>
    <scope>NUCLEOTIDE SEQUENCE [LARGE SCALE GENOMIC DNA]</scope>
    <source>
        <strain evidence="4 5">FBCC195</strain>
    </source>
</reference>
<evidence type="ECO:0000256" key="2">
    <source>
        <dbReference type="SAM" id="Phobius"/>
    </source>
</evidence>
<keyword evidence="2" id="KW-0812">Transmembrane</keyword>
<organism evidence="4 5">
    <name type="scientific">Hermanssonia centrifuga</name>
    <dbReference type="NCBI Taxonomy" id="98765"/>
    <lineage>
        <taxon>Eukaryota</taxon>
        <taxon>Fungi</taxon>
        <taxon>Dikarya</taxon>
        <taxon>Basidiomycota</taxon>
        <taxon>Agaricomycotina</taxon>
        <taxon>Agaricomycetes</taxon>
        <taxon>Polyporales</taxon>
        <taxon>Meruliaceae</taxon>
        <taxon>Hermanssonia</taxon>
    </lineage>
</organism>
<feature type="region of interest" description="Disordered" evidence="1">
    <location>
        <begin position="756"/>
        <end position="783"/>
    </location>
</feature>
<keyword evidence="2" id="KW-1133">Transmembrane helix</keyword>
<dbReference type="InterPro" id="IPR045338">
    <property type="entry name" value="DUF6535"/>
</dbReference>
<evidence type="ECO:0000259" key="3">
    <source>
        <dbReference type="Pfam" id="PF20153"/>
    </source>
</evidence>